<evidence type="ECO:0000256" key="2">
    <source>
        <dbReference type="ARBA" id="ARBA00004401"/>
    </source>
</evidence>
<dbReference type="Gene3D" id="2.10.109.10">
    <property type="entry name" value="Umud Fragment, subunit A"/>
    <property type="match status" value="1"/>
</dbReference>
<keyword evidence="5 6" id="KW-0378">Hydrolase</keyword>
<evidence type="ECO:0000313" key="10">
    <source>
        <dbReference type="Proteomes" id="UP001183648"/>
    </source>
</evidence>
<comment type="similarity">
    <text evidence="3 6">Belongs to the peptidase S26 family.</text>
</comment>
<evidence type="ECO:0000259" key="8">
    <source>
        <dbReference type="Pfam" id="PF10502"/>
    </source>
</evidence>
<dbReference type="GO" id="GO:0009003">
    <property type="term" value="F:signal peptidase activity"/>
    <property type="evidence" value="ECO:0007669"/>
    <property type="project" value="UniProtKB-EC"/>
</dbReference>
<proteinExistence type="inferred from homology"/>
<dbReference type="NCBIfam" id="TIGR02227">
    <property type="entry name" value="sigpep_I_bact"/>
    <property type="match status" value="1"/>
</dbReference>
<feature type="domain" description="Peptidase S26" evidence="8">
    <location>
        <begin position="52"/>
        <end position="243"/>
    </location>
</feature>
<name>A0ABU2BS58_9ACTN</name>
<dbReference type="RefSeq" id="WP_310299445.1">
    <property type="nucleotide sequence ID" value="NZ_BAAAPS010000007.1"/>
</dbReference>
<dbReference type="SUPFAM" id="SSF51306">
    <property type="entry name" value="LexA/Signal peptidase"/>
    <property type="match status" value="1"/>
</dbReference>
<dbReference type="PANTHER" id="PTHR43390">
    <property type="entry name" value="SIGNAL PEPTIDASE I"/>
    <property type="match status" value="1"/>
</dbReference>
<dbReference type="EMBL" id="JAVDYG010000001">
    <property type="protein sequence ID" value="MDR7361456.1"/>
    <property type="molecule type" value="Genomic_DNA"/>
</dbReference>
<evidence type="ECO:0000313" key="9">
    <source>
        <dbReference type="EMBL" id="MDR7361456.1"/>
    </source>
</evidence>
<keyword evidence="6" id="KW-0645">Protease</keyword>
<keyword evidence="6" id="KW-0812">Transmembrane</keyword>
<feature type="region of interest" description="Disordered" evidence="7">
    <location>
        <begin position="1"/>
        <end position="45"/>
    </location>
</feature>
<evidence type="ECO:0000256" key="5">
    <source>
        <dbReference type="ARBA" id="ARBA00022801"/>
    </source>
</evidence>
<dbReference type="InterPro" id="IPR036286">
    <property type="entry name" value="LexA/Signal_pep-like_sf"/>
</dbReference>
<evidence type="ECO:0000256" key="6">
    <source>
        <dbReference type="RuleBase" id="RU362042"/>
    </source>
</evidence>
<sequence length="275" mass="29939">MTDHEDRPVPGRHRADRATTSSDPVGADDRHPGSEHEELEEGEDERDHLPFWQEMVLLLVVALILAVGIKALFMQAFYIPSGSMNDTLVFNDRILVEKVSYWGDGSPQRGDIVVFADPGGWLDEQQAPQARNPLAKTLEAFGLFPTGGHLVKRVIGVGGDTVRCCDKLGRLRVNGTPLEERDYLAPGAKPSLITFKVEIPRGYLWVMGDNRGESADSRVHLGDPGGGCVPVDDVVGKVFSVVWPLTHATIIHRPSTFETVPGGDADPDQCGGDAR</sequence>
<dbReference type="PRINTS" id="PR00727">
    <property type="entry name" value="LEADERPTASE"/>
</dbReference>
<dbReference type="InterPro" id="IPR000223">
    <property type="entry name" value="Pept_S26A_signal_pept_1"/>
</dbReference>
<evidence type="ECO:0000256" key="7">
    <source>
        <dbReference type="SAM" id="MobiDB-lite"/>
    </source>
</evidence>
<dbReference type="CDD" id="cd06530">
    <property type="entry name" value="S26_SPase_I"/>
    <property type="match status" value="1"/>
</dbReference>
<feature type="compositionally biased region" description="Basic and acidic residues" evidence="7">
    <location>
        <begin position="27"/>
        <end position="36"/>
    </location>
</feature>
<organism evidence="9 10">
    <name type="scientific">Nocardioides marmoribigeumensis</name>
    <dbReference type="NCBI Taxonomy" id="433649"/>
    <lineage>
        <taxon>Bacteria</taxon>
        <taxon>Bacillati</taxon>
        <taxon>Actinomycetota</taxon>
        <taxon>Actinomycetes</taxon>
        <taxon>Propionibacteriales</taxon>
        <taxon>Nocardioidaceae</taxon>
        <taxon>Nocardioides</taxon>
    </lineage>
</organism>
<comment type="subcellular location">
    <subcellularLocation>
        <location evidence="2">Cell membrane</location>
        <topology evidence="2">Single-pass type II membrane protein</topology>
    </subcellularLocation>
    <subcellularLocation>
        <location evidence="6">Membrane</location>
        <topology evidence="6">Single-pass type II membrane protein</topology>
    </subcellularLocation>
</comment>
<evidence type="ECO:0000256" key="4">
    <source>
        <dbReference type="ARBA" id="ARBA00013208"/>
    </source>
</evidence>
<comment type="catalytic activity">
    <reaction evidence="1 6">
        <text>Cleavage of hydrophobic, N-terminal signal or leader sequences from secreted and periplasmic proteins.</text>
        <dbReference type="EC" id="3.4.21.89"/>
    </reaction>
</comment>
<accession>A0ABU2BS58</accession>
<reference evidence="9 10" key="1">
    <citation type="submission" date="2023-07" db="EMBL/GenBank/DDBJ databases">
        <title>Sequencing the genomes of 1000 actinobacteria strains.</title>
        <authorList>
            <person name="Klenk H.-P."/>
        </authorList>
    </citation>
    <scope>NUCLEOTIDE SEQUENCE [LARGE SCALE GENOMIC DNA]</scope>
    <source>
        <strain evidence="9 10">DSM 19426</strain>
    </source>
</reference>
<dbReference type="Pfam" id="PF10502">
    <property type="entry name" value="Peptidase_S26"/>
    <property type="match status" value="1"/>
</dbReference>
<dbReference type="InterPro" id="IPR019533">
    <property type="entry name" value="Peptidase_S26"/>
</dbReference>
<comment type="caution">
    <text evidence="9">The sequence shown here is derived from an EMBL/GenBank/DDBJ whole genome shotgun (WGS) entry which is preliminary data.</text>
</comment>
<dbReference type="EC" id="3.4.21.89" evidence="4 6"/>
<feature type="transmembrane region" description="Helical" evidence="6">
    <location>
        <begin position="56"/>
        <end position="78"/>
    </location>
</feature>
<protein>
    <recommendedName>
        <fullName evidence="4 6">Signal peptidase I</fullName>
        <ecNumber evidence="4 6">3.4.21.89</ecNumber>
    </recommendedName>
</protein>
<evidence type="ECO:0000256" key="3">
    <source>
        <dbReference type="ARBA" id="ARBA00009370"/>
    </source>
</evidence>
<gene>
    <name evidence="9" type="ORF">J2S63_001009</name>
</gene>
<dbReference type="PANTHER" id="PTHR43390:SF1">
    <property type="entry name" value="CHLOROPLAST PROCESSING PEPTIDASE"/>
    <property type="match status" value="1"/>
</dbReference>
<dbReference type="InterPro" id="IPR019758">
    <property type="entry name" value="Pept_S26A_signal_pept_1_CS"/>
</dbReference>
<dbReference type="PROSITE" id="PS00761">
    <property type="entry name" value="SPASE_I_3"/>
    <property type="match status" value="1"/>
</dbReference>
<evidence type="ECO:0000256" key="1">
    <source>
        <dbReference type="ARBA" id="ARBA00000677"/>
    </source>
</evidence>
<dbReference type="Proteomes" id="UP001183648">
    <property type="component" value="Unassembled WGS sequence"/>
</dbReference>
<keyword evidence="6" id="KW-1133">Transmembrane helix</keyword>
<keyword evidence="6" id="KW-0472">Membrane</keyword>
<keyword evidence="10" id="KW-1185">Reference proteome</keyword>